<evidence type="ECO:0000313" key="10">
    <source>
        <dbReference type="Proteomes" id="UP000251402"/>
    </source>
</evidence>
<dbReference type="InterPro" id="IPR002078">
    <property type="entry name" value="Sigma_54_int"/>
</dbReference>
<dbReference type="InterPro" id="IPR025944">
    <property type="entry name" value="Sigma_54_int_dom_CS"/>
</dbReference>
<dbReference type="SUPFAM" id="SSF52172">
    <property type="entry name" value="CheY-like"/>
    <property type="match status" value="1"/>
</dbReference>
<dbReference type="FunFam" id="3.40.50.300:FF:000006">
    <property type="entry name" value="DNA-binding transcriptional regulator NtrC"/>
    <property type="match status" value="1"/>
</dbReference>
<dbReference type="GO" id="GO:0006355">
    <property type="term" value="P:regulation of DNA-templated transcription"/>
    <property type="evidence" value="ECO:0007669"/>
    <property type="project" value="InterPro"/>
</dbReference>
<dbReference type="InterPro" id="IPR025662">
    <property type="entry name" value="Sigma_54_int_dom_ATP-bd_1"/>
</dbReference>
<dbReference type="Gene3D" id="1.10.8.60">
    <property type="match status" value="1"/>
</dbReference>
<dbReference type="SUPFAM" id="SSF52540">
    <property type="entry name" value="P-loop containing nucleoside triphosphate hydrolases"/>
    <property type="match status" value="1"/>
</dbReference>
<evidence type="ECO:0000256" key="6">
    <source>
        <dbReference type="PROSITE-ProRule" id="PRU00169"/>
    </source>
</evidence>
<dbReference type="InterPro" id="IPR011006">
    <property type="entry name" value="CheY-like_superfamily"/>
</dbReference>
<dbReference type="InterPro" id="IPR025943">
    <property type="entry name" value="Sigma_54_int_dom_ATP-bd_2"/>
</dbReference>
<reference evidence="9" key="1">
    <citation type="submission" date="2019-08" db="EMBL/GenBank/DDBJ databases">
        <title>Comparative genome analysis confer to the adaptation heavy metal polluted environment.</title>
        <authorList>
            <person name="Li Y."/>
        </authorList>
    </citation>
    <scope>NUCLEOTIDE SEQUENCE [LARGE SCALE GENOMIC DNA]</scope>
    <source>
        <strain evidence="9">P1</strain>
    </source>
</reference>
<dbReference type="Gene3D" id="3.40.50.300">
    <property type="entry name" value="P-loop containing nucleotide triphosphate hydrolases"/>
    <property type="match status" value="1"/>
</dbReference>
<keyword evidence="4" id="KW-0238">DNA-binding</keyword>
<evidence type="ECO:0000259" key="8">
    <source>
        <dbReference type="PROSITE" id="PS50110"/>
    </source>
</evidence>
<keyword evidence="6" id="KW-0597">Phosphoprotein</keyword>
<dbReference type="AlphaFoldDB" id="A0A5C1I0N7"/>
<dbReference type="GO" id="GO:0000160">
    <property type="term" value="P:phosphorelay signal transduction system"/>
    <property type="evidence" value="ECO:0007669"/>
    <property type="project" value="InterPro"/>
</dbReference>
<dbReference type="InterPro" id="IPR002197">
    <property type="entry name" value="HTH_Fis"/>
</dbReference>
<dbReference type="InterPro" id="IPR009057">
    <property type="entry name" value="Homeodomain-like_sf"/>
</dbReference>
<dbReference type="GO" id="GO:0005524">
    <property type="term" value="F:ATP binding"/>
    <property type="evidence" value="ECO:0007669"/>
    <property type="project" value="UniProtKB-KW"/>
</dbReference>
<dbReference type="PANTHER" id="PTHR32071">
    <property type="entry name" value="TRANSCRIPTIONAL REGULATORY PROTEIN"/>
    <property type="match status" value="1"/>
</dbReference>
<organism evidence="9 10">
    <name type="scientific">Mucilaginibacter rubeus</name>
    <dbReference type="NCBI Taxonomy" id="2027860"/>
    <lineage>
        <taxon>Bacteria</taxon>
        <taxon>Pseudomonadati</taxon>
        <taxon>Bacteroidota</taxon>
        <taxon>Sphingobacteriia</taxon>
        <taxon>Sphingobacteriales</taxon>
        <taxon>Sphingobacteriaceae</taxon>
        <taxon>Mucilaginibacter</taxon>
    </lineage>
</organism>
<dbReference type="SUPFAM" id="SSF46689">
    <property type="entry name" value="Homeodomain-like"/>
    <property type="match status" value="1"/>
</dbReference>
<keyword evidence="1" id="KW-0547">Nucleotide-binding</keyword>
<keyword evidence="3" id="KW-0805">Transcription regulation</keyword>
<accession>A0A5C1I0N7</accession>
<dbReference type="Pfam" id="PF02954">
    <property type="entry name" value="HTH_8"/>
    <property type="match status" value="1"/>
</dbReference>
<name>A0A5C1I0N7_9SPHI</name>
<feature type="domain" description="Sigma-54 factor interaction" evidence="7">
    <location>
        <begin position="327"/>
        <end position="557"/>
    </location>
</feature>
<dbReference type="PANTHER" id="PTHR32071:SF57">
    <property type="entry name" value="C4-DICARBOXYLATE TRANSPORT TRANSCRIPTIONAL REGULATORY PROTEIN DCTD"/>
    <property type="match status" value="1"/>
</dbReference>
<dbReference type="InterPro" id="IPR001789">
    <property type="entry name" value="Sig_transdc_resp-reg_receiver"/>
</dbReference>
<dbReference type="Pfam" id="PF00158">
    <property type="entry name" value="Sigma54_activat"/>
    <property type="match status" value="1"/>
</dbReference>
<proteinExistence type="predicted"/>
<keyword evidence="10" id="KW-1185">Reference proteome</keyword>
<dbReference type="SMART" id="SM00448">
    <property type="entry name" value="REC"/>
    <property type="match status" value="1"/>
</dbReference>
<dbReference type="Gene3D" id="3.40.50.2300">
    <property type="match status" value="1"/>
</dbReference>
<dbReference type="EMBL" id="CP043450">
    <property type="protein sequence ID" value="QEM11737.1"/>
    <property type="molecule type" value="Genomic_DNA"/>
</dbReference>
<dbReference type="Pfam" id="PF00072">
    <property type="entry name" value="Response_reg"/>
    <property type="match status" value="1"/>
</dbReference>
<dbReference type="PROSITE" id="PS00688">
    <property type="entry name" value="SIGMA54_INTERACT_3"/>
    <property type="match status" value="1"/>
</dbReference>
<feature type="domain" description="Response regulatory" evidence="8">
    <location>
        <begin position="4"/>
        <end position="118"/>
    </location>
</feature>
<dbReference type="CDD" id="cd00009">
    <property type="entry name" value="AAA"/>
    <property type="match status" value="1"/>
</dbReference>
<dbReference type="OrthoDB" id="9767722at2"/>
<dbReference type="SMART" id="SM00382">
    <property type="entry name" value="AAA"/>
    <property type="match status" value="1"/>
</dbReference>
<dbReference type="GO" id="GO:0043565">
    <property type="term" value="F:sequence-specific DNA binding"/>
    <property type="evidence" value="ECO:0007669"/>
    <property type="project" value="InterPro"/>
</dbReference>
<sequence length="642" mass="71866">MKENLLIVEDEFIVANDLRLMLESAGYHVCGIAASVDAAKQAVDKFKPTWVLLDIFLQDDSVGTDLAPYLQEKNIGFIYISANQNQSILEIAKATQPYGFLVKPFKERDLLMMLDIARGKHESNVQFAHQREYALKNQLRVLVESNFDYEQLLEKVPAIFQSVLPFDLMRFEWFPDGQEKPSGCGFIRIAYDEYQLLPAQGAPFSPIFDKAAGPAQQSIIYNELDFSEYIESEAVFAALGAKYGLESFLRFGTKNTAGRLLMGFFSKKADPYNYAHLNTLERNDTLILQLFQMVVKQGLLADQPSLRRANRVQVEHEPKANTKFDGIYGSSPALLQVLDNIEMVAATPVSVLILGESGTGKEMVAHNIHYLSSRKDKPFITVNCAALPAELIESELFGHEKGAFTGAVEKRLGKFEMAEGGTIFLDEIGEMPVESQVKLLRMLQEKEFEHIGGSKTIKVNVRVIAATNRNLEKEVSEGRFRLDLFYRLNVFPIELPPLRERPEDILILAQHFLAKSSKMMGRGQVPVLSKQAAQQLMAYNWPGNIRELQHLMERTVIRSKDDVIQSVAVPAMAPVTATESSASATQKTLEQIEAEHILKVLKSCKGKVFGLGGAAEILGLPPSTLTSRMKKLGIKKESYHER</sequence>
<dbReference type="Gene3D" id="1.10.10.60">
    <property type="entry name" value="Homeodomain-like"/>
    <property type="match status" value="1"/>
</dbReference>
<dbReference type="InterPro" id="IPR027417">
    <property type="entry name" value="P-loop_NTPase"/>
</dbReference>
<keyword evidence="5" id="KW-0804">Transcription</keyword>
<dbReference type="KEGG" id="mrub:DEO27_017465"/>
<dbReference type="RefSeq" id="WP_112567582.1">
    <property type="nucleotide sequence ID" value="NZ_CP043450.1"/>
</dbReference>
<evidence type="ECO:0000256" key="4">
    <source>
        <dbReference type="ARBA" id="ARBA00023125"/>
    </source>
</evidence>
<dbReference type="PROSITE" id="PS50110">
    <property type="entry name" value="RESPONSE_REGULATORY"/>
    <property type="match status" value="1"/>
</dbReference>
<evidence type="ECO:0000256" key="3">
    <source>
        <dbReference type="ARBA" id="ARBA00023015"/>
    </source>
</evidence>
<protein>
    <submittedName>
        <fullName evidence="9">Response regulator</fullName>
    </submittedName>
</protein>
<evidence type="ECO:0000256" key="2">
    <source>
        <dbReference type="ARBA" id="ARBA00022840"/>
    </source>
</evidence>
<dbReference type="InterPro" id="IPR003593">
    <property type="entry name" value="AAA+_ATPase"/>
</dbReference>
<dbReference type="Proteomes" id="UP000251402">
    <property type="component" value="Chromosome"/>
</dbReference>
<dbReference type="PROSITE" id="PS00675">
    <property type="entry name" value="SIGMA54_INTERACT_1"/>
    <property type="match status" value="1"/>
</dbReference>
<evidence type="ECO:0000256" key="1">
    <source>
        <dbReference type="ARBA" id="ARBA00022741"/>
    </source>
</evidence>
<evidence type="ECO:0000259" key="7">
    <source>
        <dbReference type="PROSITE" id="PS50045"/>
    </source>
</evidence>
<gene>
    <name evidence="9" type="ORF">DEO27_017465</name>
</gene>
<dbReference type="Pfam" id="PF25601">
    <property type="entry name" value="AAA_lid_14"/>
    <property type="match status" value="1"/>
</dbReference>
<evidence type="ECO:0000256" key="5">
    <source>
        <dbReference type="ARBA" id="ARBA00023163"/>
    </source>
</evidence>
<keyword evidence="2" id="KW-0067">ATP-binding</keyword>
<feature type="modified residue" description="4-aspartylphosphate" evidence="6">
    <location>
        <position position="54"/>
    </location>
</feature>
<evidence type="ECO:0000313" key="9">
    <source>
        <dbReference type="EMBL" id="QEM11737.1"/>
    </source>
</evidence>
<dbReference type="PROSITE" id="PS50045">
    <property type="entry name" value="SIGMA54_INTERACT_4"/>
    <property type="match status" value="1"/>
</dbReference>
<dbReference type="InterPro" id="IPR058031">
    <property type="entry name" value="AAA_lid_NorR"/>
</dbReference>
<dbReference type="PROSITE" id="PS00676">
    <property type="entry name" value="SIGMA54_INTERACT_2"/>
    <property type="match status" value="1"/>
</dbReference>